<evidence type="ECO:0000256" key="3">
    <source>
        <dbReference type="ARBA" id="ARBA00012663"/>
    </source>
</evidence>
<comment type="caution">
    <text evidence="7">The sequence shown here is derived from an EMBL/GenBank/DDBJ whole genome shotgun (WGS) entry which is preliminary data.</text>
</comment>
<evidence type="ECO:0000256" key="2">
    <source>
        <dbReference type="ARBA" id="ARBA00005336"/>
    </source>
</evidence>
<dbReference type="InterPro" id="IPR050226">
    <property type="entry name" value="NagZ_Beta-hexosaminidase"/>
</dbReference>
<comment type="similarity">
    <text evidence="2">Belongs to the glycosyl hydrolase 3 family.</text>
</comment>
<reference evidence="7 8" key="1">
    <citation type="journal article" date="2017" name="Appl. Environ. Microbiol.">
        <title>Parallel evolution of two clades of a major Atlantic endemic Vibrio parahaemolyticus pathogen lineage by independent acquisition of related pathogenicity islands.</title>
        <authorList>
            <person name="Xu F."/>
            <person name="Gonzalez-Escalona N."/>
            <person name="Drees K.P."/>
            <person name="Sebra R.P."/>
            <person name="Cooper V.S."/>
            <person name="Jones S.H."/>
            <person name="Whistler C.A."/>
        </authorList>
    </citation>
    <scope>NUCLEOTIDE SEQUENCE [LARGE SCALE GENOMIC DNA]</scope>
    <source>
        <strain evidence="7 8">MAVP-3</strain>
    </source>
</reference>
<keyword evidence="5 7" id="KW-0326">Glycosidase</keyword>
<dbReference type="AlphaFoldDB" id="A0A227J659"/>
<organism evidence="7 8">
    <name type="scientific">Vibrio parahaemolyticus</name>
    <dbReference type="NCBI Taxonomy" id="670"/>
    <lineage>
        <taxon>Bacteria</taxon>
        <taxon>Pseudomonadati</taxon>
        <taxon>Pseudomonadota</taxon>
        <taxon>Gammaproteobacteria</taxon>
        <taxon>Vibrionales</taxon>
        <taxon>Vibrionaceae</taxon>
        <taxon>Vibrio</taxon>
    </lineage>
</organism>
<dbReference type="SUPFAM" id="SSF51445">
    <property type="entry name" value="(Trans)glycosidases"/>
    <property type="match status" value="1"/>
</dbReference>
<dbReference type="PANTHER" id="PTHR30480:SF13">
    <property type="entry name" value="BETA-HEXOSAMINIDASE"/>
    <property type="match status" value="1"/>
</dbReference>
<dbReference type="InterPro" id="IPR036962">
    <property type="entry name" value="Glyco_hydro_3_N_sf"/>
</dbReference>
<dbReference type="Gene3D" id="3.20.20.300">
    <property type="entry name" value="Glycoside hydrolase, family 3, N-terminal domain"/>
    <property type="match status" value="1"/>
</dbReference>
<dbReference type="GO" id="GO:0005975">
    <property type="term" value="P:carbohydrate metabolic process"/>
    <property type="evidence" value="ECO:0007669"/>
    <property type="project" value="InterPro"/>
</dbReference>
<feature type="non-terminal residue" evidence="7">
    <location>
        <position position="74"/>
    </location>
</feature>
<sequence length="74" mass="8382">MGPLWVDVAGYELTAEDKEILEHPTVGGLILFTRNYHDSEQLQALTQSIRKAVKRPFLIGVDQEGGRVQRFREG</sequence>
<dbReference type="GO" id="GO:0009254">
    <property type="term" value="P:peptidoglycan turnover"/>
    <property type="evidence" value="ECO:0007669"/>
    <property type="project" value="TreeGrafter"/>
</dbReference>
<dbReference type="EC" id="3.2.1.52" evidence="3"/>
<accession>A0A227J659</accession>
<evidence type="ECO:0000256" key="5">
    <source>
        <dbReference type="ARBA" id="ARBA00023295"/>
    </source>
</evidence>
<evidence type="ECO:0000313" key="8">
    <source>
        <dbReference type="Proteomes" id="UP000214596"/>
    </source>
</evidence>
<dbReference type="EMBL" id="NIXT01002065">
    <property type="protein sequence ID" value="OXE30586.1"/>
    <property type="molecule type" value="Genomic_DNA"/>
</dbReference>
<proteinExistence type="inferred from homology"/>
<comment type="catalytic activity">
    <reaction evidence="1">
        <text>Hydrolysis of terminal non-reducing N-acetyl-D-hexosamine residues in N-acetyl-beta-D-hexosaminides.</text>
        <dbReference type="EC" id="3.2.1.52"/>
    </reaction>
</comment>
<name>A0A227J659_VIBPH</name>
<dbReference type="Proteomes" id="UP000214596">
    <property type="component" value="Unassembled WGS sequence"/>
</dbReference>
<gene>
    <name evidence="7" type="ORF">CA163_22570</name>
</gene>
<evidence type="ECO:0000256" key="4">
    <source>
        <dbReference type="ARBA" id="ARBA00022801"/>
    </source>
</evidence>
<evidence type="ECO:0000259" key="6">
    <source>
        <dbReference type="Pfam" id="PF00933"/>
    </source>
</evidence>
<dbReference type="InterPro" id="IPR017853">
    <property type="entry name" value="GH"/>
</dbReference>
<evidence type="ECO:0000256" key="1">
    <source>
        <dbReference type="ARBA" id="ARBA00001231"/>
    </source>
</evidence>
<dbReference type="PANTHER" id="PTHR30480">
    <property type="entry name" value="BETA-HEXOSAMINIDASE-RELATED"/>
    <property type="match status" value="1"/>
</dbReference>
<feature type="domain" description="Glycoside hydrolase family 3 N-terminal" evidence="6">
    <location>
        <begin position="12"/>
        <end position="74"/>
    </location>
</feature>
<dbReference type="Pfam" id="PF00933">
    <property type="entry name" value="Glyco_hydro_3"/>
    <property type="match status" value="1"/>
</dbReference>
<protein>
    <recommendedName>
        <fullName evidence="3">beta-N-acetylhexosaminidase</fullName>
        <ecNumber evidence="3">3.2.1.52</ecNumber>
    </recommendedName>
</protein>
<dbReference type="InterPro" id="IPR001764">
    <property type="entry name" value="Glyco_hydro_3_N"/>
</dbReference>
<keyword evidence="4 7" id="KW-0378">Hydrolase</keyword>
<dbReference type="GO" id="GO:0004563">
    <property type="term" value="F:beta-N-acetylhexosaminidase activity"/>
    <property type="evidence" value="ECO:0007669"/>
    <property type="project" value="UniProtKB-EC"/>
</dbReference>
<evidence type="ECO:0000313" key="7">
    <source>
        <dbReference type="EMBL" id="OXE30586.1"/>
    </source>
</evidence>